<evidence type="ECO:0000313" key="2">
    <source>
        <dbReference type="EMBL" id="AGA26525.1"/>
    </source>
</evidence>
<sequence length="34" mass="3849">MRPLVFKSLNRQRPPKLLNHTVSHGAEQLANQPA</sequence>
<protein>
    <submittedName>
        <fullName evidence="2">Uncharacterized protein</fullName>
    </submittedName>
</protein>
<feature type="region of interest" description="Disordered" evidence="1">
    <location>
        <begin position="1"/>
        <end position="34"/>
    </location>
</feature>
<dbReference type="EMBL" id="CP003364">
    <property type="protein sequence ID" value="AGA26525.1"/>
    <property type="molecule type" value="Genomic_DNA"/>
</dbReference>
<dbReference type="Proteomes" id="UP000010798">
    <property type="component" value="Chromosome"/>
</dbReference>
<keyword evidence="3" id="KW-1185">Reference proteome</keyword>
<dbReference type="AlphaFoldDB" id="L0DCD0"/>
<proteinExistence type="predicted"/>
<dbReference type="HOGENOM" id="CLU_3376035_0_0_0"/>
<evidence type="ECO:0000256" key="1">
    <source>
        <dbReference type="SAM" id="MobiDB-lite"/>
    </source>
</evidence>
<accession>L0DCD0</accession>
<gene>
    <name evidence="2" type="ordered locus">Sinac_2204</name>
</gene>
<reference evidence="2 3" key="1">
    <citation type="submission" date="2012-02" db="EMBL/GenBank/DDBJ databases">
        <title>Complete sequence of chromosome of Singulisphaera acidiphila DSM 18658.</title>
        <authorList>
            <consortium name="US DOE Joint Genome Institute (JGI-PGF)"/>
            <person name="Lucas S."/>
            <person name="Copeland A."/>
            <person name="Lapidus A."/>
            <person name="Glavina del Rio T."/>
            <person name="Dalin E."/>
            <person name="Tice H."/>
            <person name="Bruce D."/>
            <person name="Goodwin L."/>
            <person name="Pitluck S."/>
            <person name="Peters L."/>
            <person name="Ovchinnikova G."/>
            <person name="Chertkov O."/>
            <person name="Kyrpides N."/>
            <person name="Mavromatis K."/>
            <person name="Ivanova N."/>
            <person name="Brettin T."/>
            <person name="Detter J.C."/>
            <person name="Han C."/>
            <person name="Larimer F."/>
            <person name="Land M."/>
            <person name="Hauser L."/>
            <person name="Markowitz V."/>
            <person name="Cheng J.-F."/>
            <person name="Hugenholtz P."/>
            <person name="Woyke T."/>
            <person name="Wu D."/>
            <person name="Tindall B."/>
            <person name="Pomrenke H."/>
            <person name="Brambilla E."/>
            <person name="Klenk H.-P."/>
            <person name="Eisen J.A."/>
        </authorList>
    </citation>
    <scope>NUCLEOTIDE SEQUENCE [LARGE SCALE GENOMIC DNA]</scope>
    <source>
        <strain evidence="3">ATCC BAA-1392 / DSM 18658 / VKM B-2454 / MOB10</strain>
    </source>
</reference>
<organism evidence="2 3">
    <name type="scientific">Singulisphaera acidiphila (strain ATCC BAA-1392 / DSM 18658 / VKM B-2454 / MOB10)</name>
    <dbReference type="NCBI Taxonomy" id="886293"/>
    <lineage>
        <taxon>Bacteria</taxon>
        <taxon>Pseudomonadati</taxon>
        <taxon>Planctomycetota</taxon>
        <taxon>Planctomycetia</taxon>
        <taxon>Isosphaerales</taxon>
        <taxon>Isosphaeraceae</taxon>
        <taxon>Singulisphaera</taxon>
    </lineage>
</organism>
<name>L0DCD0_SINAD</name>
<dbReference type="KEGG" id="saci:Sinac_2204"/>
<evidence type="ECO:0000313" key="3">
    <source>
        <dbReference type="Proteomes" id="UP000010798"/>
    </source>
</evidence>